<dbReference type="KEGG" id="taj:C1A40_08405"/>
<dbReference type="AlphaFoldDB" id="A0A2I7SHW1"/>
<dbReference type="RefSeq" id="WP_102995513.1">
    <property type="nucleotide sequence ID" value="NZ_CP025938.1"/>
</dbReference>
<evidence type="ECO:0000313" key="5">
    <source>
        <dbReference type="Proteomes" id="UP000236592"/>
    </source>
</evidence>
<dbReference type="InterPro" id="IPR028994">
    <property type="entry name" value="Integrin_alpha_N"/>
</dbReference>
<evidence type="ECO:0000256" key="2">
    <source>
        <dbReference type="SAM" id="SignalP"/>
    </source>
</evidence>
<dbReference type="Gene3D" id="2.130.10.130">
    <property type="entry name" value="Integrin alpha, N-terminal"/>
    <property type="match status" value="2"/>
</dbReference>
<dbReference type="PANTHER" id="PTHR16026">
    <property type="entry name" value="CARTILAGE ACIDIC PROTEIN 1"/>
    <property type="match status" value="1"/>
</dbReference>
<evidence type="ECO:0000313" key="4">
    <source>
        <dbReference type="EMBL" id="AUS05486.1"/>
    </source>
</evidence>
<dbReference type="Pfam" id="PF07593">
    <property type="entry name" value="UnbV_ASPIC"/>
    <property type="match status" value="1"/>
</dbReference>
<dbReference type="InterPro" id="IPR013517">
    <property type="entry name" value="FG-GAP"/>
</dbReference>
<proteinExistence type="predicted"/>
<name>A0A2I7SHW1_9FLAO</name>
<protein>
    <submittedName>
        <fullName evidence="4">CRTAC1 family protein</fullName>
    </submittedName>
</protein>
<accession>A0A2I7SHW1</accession>
<evidence type="ECO:0000259" key="3">
    <source>
        <dbReference type="Pfam" id="PF07593"/>
    </source>
</evidence>
<dbReference type="OrthoDB" id="9816120at2"/>
<feature type="domain" description="ASPIC/UnbV" evidence="3">
    <location>
        <begin position="549"/>
        <end position="604"/>
    </location>
</feature>
<feature type="signal peptide" evidence="2">
    <location>
        <begin position="1"/>
        <end position="20"/>
    </location>
</feature>
<dbReference type="Pfam" id="PF13517">
    <property type="entry name" value="FG-GAP_3"/>
    <property type="match status" value="2"/>
</dbReference>
<gene>
    <name evidence="4" type="ORF">C1A40_08405</name>
</gene>
<dbReference type="InterPro" id="IPR011519">
    <property type="entry name" value="UnbV_ASPIC"/>
</dbReference>
<evidence type="ECO:0000256" key="1">
    <source>
        <dbReference type="ARBA" id="ARBA00022729"/>
    </source>
</evidence>
<keyword evidence="5" id="KW-1185">Reference proteome</keyword>
<dbReference type="SUPFAM" id="SSF69318">
    <property type="entry name" value="Integrin alpha N-terminal domain"/>
    <property type="match status" value="2"/>
</dbReference>
<feature type="chain" id="PRO_5014440304" evidence="2">
    <location>
        <begin position="21"/>
        <end position="621"/>
    </location>
</feature>
<sequence>MKFNLFLFAFFLGFSSVLSAQDSSANTFVEVFKAFPRTEKNLRKWDAPVVADLDQDGFIDLIINDHGYGVQVLWNNNGKFAKPFDVLIGDLHGVSVGDFDADGNLEMIISRGGGSGSNARNSKMYRVSKNREFIPLPDFNEPLALMRGRTVKFVDADNDGDLDLLNFAFPDSNKQGESENYVYENNGQAQLVLKNTLPSSHGDGQKVLLTDFNQDGIFDIVMYGHGKVRAFQGIKGLDYKEVTETIFPFSLENVTSISEIDVDNDGRFDLYFTRGLDFEKGETFFDAETKTWGFYTKRGEFDFSNLEAGDVLKLTNFQSQWPNNATYFIGESAYSYTFESETHSGKNITLVNSDALGFPDHPNFKENTGWYIGYTGNESWRIAGYLWAPATGVVQSVSHYPKYEHSEGLSDVLLKNTGGKFTDVTKKYRLDKKEHTVAASVADVDNNGFKDLVVIPRGDLIHENKAIVYLNTGKSEFNLFENHSIISKELGAIGMAIETLDYNQDGRMDVVVGNERGLWHLFKNQFPKSKNSNFINVSVGHSNSGNCTALGAKVTLSSCGNTRSTVIGSTSAAYSLSFSNLVHFGLGDCTKAVRIKVSYTNGEVIEKKIKTLNGVVSVGKK</sequence>
<dbReference type="EMBL" id="CP025938">
    <property type="protein sequence ID" value="AUS05486.1"/>
    <property type="molecule type" value="Genomic_DNA"/>
</dbReference>
<dbReference type="InterPro" id="IPR027039">
    <property type="entry name" value="Crtac1"/>
</dbReference>
<organism evidence="4 5">
    <name type="scientific">Pseudotamlana carrageenivorans</name>
    <dbReference type="NCBI Taxonomy" id="2069432"/>
    <lineage>
        <taxon>Bacteria</taxon>
        <taxon>Pseudomonadati</taxon>
        <taxon>Bacteroidota</taxon>
        <taxon>Flavobacteriia</taxon>
        <taxon>Flavobacteriales</taxon>
        <taxon>Flavobacteriaceae</taxon>
        <taxon>Pseudotamlana</taxon>
    </lineage>
</organism>
<keyword evidence="1 2" id="KW-0732">Signal</keyword>
<dbReference type="PANTHER" id="PTHR16026:SF0">
    <property type="entry name" value="CARTILAGE ACIDIC PROTEIN 1"/>
    <property type="match status" value="1"/>
</dbReference>
<dbReference type="Proteomes" id="UP000236592">
    <property type="component" value="Chromosome"/>
</dbReference>
<reference evidence="5" key="1">
    <citation type="submission" date="2018-01" db="EMBL/GenBank/DDBJ databases">
        <title>Complete genome of Tamlana sp. UJ94.</title>
        <authorList>
            <person name="Jung J."/>
            <person name="Chung D."/>
            <person name="Bae S.S."/>
            <person name="Baek K."/>
        </authorList>
    </citation>
    <scope>NUCLEOTIDE SEQUENCE [LARGE SCALE GENOMIC DNA]</scope>
    <source>
        <strain evidence="5">UJ94</strain>
    </source>
</reference>